<dbReference type="PANTHER" id="PTHR46233:SF3">
    <property type="entry name" value="HYDROXYACYLGLUTATHIONE HYDROLASE GLOC"/>
    <property type="match status" value="1"/>
</dbReference>
<comment type="cofactor">
    <cofactor evidence="1">
        <name>Zn(2+)</name>
        <dbReference type="ChEBI" id="CHEBI:29105"/>
    </cofactor>
</comment>
<sequence length="213" mass="23782">MEESRLSILCMTLGMVETNCYLIWNKDSKEALLIDPADDAAQIEKVIRERDLSLKALLLTHGHFDHVLAASALRDAFQVPLCAAETEAETLRNPELNGDARWLRQGLSLKADRLFHDKEKLSFLGTEIEVLFTPGHTAGSCCYYFPAEKLLFSGDTLFEGSFGRVDLPGGNMASLKRSLDRLFELPADTLVLPGHMGQTSIGEERKSNPIFYY</sequence>
<dbReference type="PANTHER" id="PTHR46233">
    <property type="entry name" value="HYDROXYACYLGLUTATHIONE HYDROLASE GLOC"/>
    <property type="match status" value="1"/>
</dbReference>
<dbReference type="RefSeq" id="WP_009532214.1">
    <property type="nucleotide sequence ID" value="NZ_JH590861.1"/>
</dbReference>
<evidence type="ECO:0000256" key="1">
    <source>
        <dbReference type="ARBA" id="ARBA00001947"/>
    </source>
</evidence>
<keyword evidence="2" id="KW-0479">Metal-binding</keyword>
<dbReference type="GeneID" id="86940172"/>
<evidence type="ECO:0000313" key="7">
    <source>
        <dbReference type="Proteomes" id="UP000018466"/>
    </source>
</evidence>
<proteinExistence type="predicted"/>
<gene>
    <name evidence="6" type="ORF">HMPREF9623_00380</name>
</gene>
<dbReference type="InterPro" id="IPR036866">
    <property type="entry name" value="RibonucZ/Hydroxyglut_hydro"/>
</dbReference>
<evidence type="ECO:0000259" key="5">
    <source>
        <dbReference type="SMART" id="SM00849"/>
    </source>
</evidence>
<dbReference type="GO" id="GO:0046872">
    <property type="term" value="F:metal ion binding"/>
    <property type="evidence" value="ECO:0007669"/>
    <property type="project" value="UniProtKB-KW"/>
</dbReference>
<dbReference type="EMBL" id="AGEL01000003">
    <property type="protein sequence ID" value="EHO18196.1"/>
    <property type="molecule type" value="Genomic_DNA"/>
</dbReference>
<protein>
    <recommendedName>
        <fullName evidence="5">Metallo-beta-lactamase domain-containing protein</fullName>
    </recommendedName>
</protein>
<name>A0AA37DH69_9FIRM</name>
<dbReference type="InterPro" id="IPR001279">
    <property type="entry name" value="Metallo-B-lactamas"/>
</dbReference>
<evidence type="ECO:0000256" key="4">
    <source>
        <dbReference type="ARBA" id="ARBA00022833"/>
    </source>
</evidence>
<dbReference type="Pfam" id="PF00753">
    <property type="entry name" value="Lactamase_B"/>
    <property type="match status" value="1"/>
</dbReference>
<dbReference type="Proteomes" id="UP000018466">
    <property type="component" value="Unassembled WGS sequence"/>
</dbReference>
<dbReference type="CDD" id="cd06262">
    <property type="entry name" value="metallo-hydrolase-like_MBL-fold"/>
    <property type="match status" value="1"/>
</dbReference>
<reference evidence="6 7" key="1">
    <citation type="submission" date="2011-10" db="EMBL/GenBank/DDBJ databases">
        <title>The Genome Sequence of Lachnospiraceae bacterium ACC2.</title>
        <authorList>
            <consortium name="The Broad Institute Genome Sequencing Platform"/>
            <person name="Earl A."/>
            <person name="Ward D."/>
            <person name="Feldgarden M."/>
            <person name="Gevers D."/>
            <person name="Sizova M."/>
            <person name="Hazen A."/>
            <person name="Epstein S."/>
            <person name="Young S.K."/>
            <person name="Zeng Q."/>
            <person name="Gargeya S."/>
            <person name="Fitzgerald M."/>
            <person name="Haas B."/>
            <person name="Abouelleil A."/>
            <person name="Alvarado L."/>
            <person name="Arachchi H.M."/>
            <person name="Berlin A."/>
            <person name="Brown A."/>
            <person name="Chapman S.B."/>
            <person name="Chen Z."/>
            <person name="Dunbar C."/>
            <person name="Freedman E."/>
            <person name="Gearin G."/>
            <person name="Goldberg J."/>
            <person name="Griggs A."/>
            <person name="Gujja S."/>
            <person name="Heiman D."/>
            <person name="Howarth C."/>
            <person name="Larson L."/>
            <person name="Lui A."/>
            <person name="MacDonald P.J.P."/>
            <person name="Montmayeur A."/>
            <person name="Murphy C."/>
            <person name="Neiman D."/>
            <person name="Pearson M."/>
            <person name="Priest M."/>
            <person name="Roberts A."/>
            <person name="Saif S."/>
            <person name="Shea T."/>
            <person name="Shenoy N."/>
            <person name="Sisk P."/>
            <person name="Stolte C."/>
            <person name="Sykes S."/>
            <person name="Wortman J."/>
            <person name="Nusbaum C."/>
            <person name="Birren B."/>
        </authorList>
    </citation>
    <scope>NUCLEOTIDE SEQUENCE [LARGE SCALE GENOMIC DNA]</scope>
    <source>
        <strain evidence="6 7">ACC2</strain>
    </source>
</reference>
<organism evidence="6 7">
    <name type="scientific">Stomatobaculum longum</name>
    <dbReference type="NCBI Taxonomy" id="796942"/>
    <lineage>
        <taxon>Bacteria</taxon>
        <taxon>Bacillati</taxon>
        <taxon>Bacillota</taxon>
        <taxon>Clostridia</taxon>
        <taxon>Lachnospirales</taxon>
        <taxon>Lachnospiraceae</taxon>
        <taxon>Stomatobaculum</taxon>
    </lineage>
</organism>
<dbReference type="Gene3D" id="3.60.15.10">
    <property type="entry name" value="Ribonuclease Z/Hydroxyacylglutathione hydrolase-like"/>
    <property type="match status" value="1"/>
</dbReference>
<evidence type="ECO:0000256" key="3">
    <source>
        <dbReference type="ARBA" id="ARBA00022801"/>
    </source>
</evidence>
<accession>A0AA37DH69</accession>
<dbReference type="SUPFAM" id="SSF56281">
    <property type="entry name" value="Metallo-hydrolase/oxidoreductase"/>
    <property type="match status" value="1"/>
</dbReference>
<evidence type="ECO:0000313" key="6">
    <source>
        <dbReference type="EMBL" id="EHO18196.1"/>
    </source>
</evidence>
<keyword evidence="7" id="KW-1185">Reference proteome</keyword>
<comment type="caution">
    <text evidence="6">The sequence shown here is derived from an EMBL/GenBank/DDBJ whole genome shotgun (WGS) entry which is preliminary data.</text>
</comment>
<dbReference type="GO" id="GO:0016787">
    <property type="term" value="F:hydrolase activity"/>
    <property type="evidence" value="ECO:0007669"/>
    <property type="project" value="UniProtKB-KW"/>
</dbReference>
<keyword evidence="4" id="KW-0862">Zinc</keyword>
<dbReference type="InterPro" id="IPR051453">
    <property type="entry name" value="MBL_Glyoxalase_II"/>
</dbReference>
<evidence type="ECO:0000256" key="2">
    <source>
        <dbReference type="ARBA" id="ARBA00022723"/>
    </source>
</evidence>
<keyword evidence="3" id="KW-0378">Hydrolase</keyword>
<dbReference type="SMART" id="SM00849">
    <property type="entry name" value="Lactamase_B"/>
    <property type="match status" value="1"/>
</dbReference>
<dbReference type="AlphaFoldDB" id="A0AA37DH69"/>
<feature type="domain" description="Metallo-beta-lactamase" evidence="5">
    <location>
        <begin position="17"/>
        <end position="195"/>
    </location>
</feature>